<evidence type="ECO:0000256" key="4">
    <source>
        <dbReference type="ARBA" id="ARBA00022982"/>
    </source>
</evidence>
<keyword evidence="12" id="KW-1185">Reference proteome</keyword>
<keyword evidence="5" id="KW-0408">Iron</keyword>
<evidence type="ECO:0000256" key="6">
    <source>
        <dbReference type="ARBA" id="ARBA00023014"/>
    </source>
</evidence>
<dbReference type="InterPro" id="IPR052371">
    <property type="entry name" value="BFD-associated_ferredoxin"/>
</dbReference>
<dbReference type="PANTHER" id="PTHR37424">
    <property type="entry name" value="BACTERIOFERRITIN-ASSOCIATED FERREDOXIN"/>
    <property type="match status" value="1"/>
</dbReference>
<dbReference type="InterPro" id="IPR041854">
    <property type="entry name" value="BFD-like_2Fe2S-bd_dom_sf"/>
</dbReference>
<dbReference type="Gene3D" id="1.10.10.1100">
    <property type="entry name" value="BFD-like [2Fe-2S]-binding domain"/>
    <property type="match status" value="1"/>
</dbReference>
<proteinExistence type="inferred from homology"/>
<reference evidence="11" key="3">
    <citation type="submission" date="2024-03" db="EMBL/GenBank/DDBJ databases">
        <authorList>
            <person name="Bromfield E.S.P."/>
            <person name="Cloutier S."/>
        </authorList>
    </citation>
    <scope>NUCLEOTIDE SEQUENCE</scope>
    <source>
        <strain evidence="11">5S5</strain>
    </source>
</reference>
<feature type="domain" description="BFD-like [2Fe-2S]-binding" evidence="9">
    <location>
        <begin position="2"/>
        <end position="54"/>
    </location>
</feature>
<evidence type="ECO:0000313" key="10">
    <source>
        <dbReference type="EMBL" id="NVI48405.1"/>
    </source>
</evidence>
<organism evidence="10">
    <name type="scientific">Bradyrhizobium septentrionale</name>
    <dbReference type="NCBI Taxonomy" id="1404411"/>
    <lineage>
        <taxon>Bacteria</taxon>
        <taxon>Pseudomonadati</taxon>
        <taxon>Pseudomonadota</taxon>
        <taxon>Alphaproteobacteria</taxon>
        <taxon>Hyphomicrobiales</taxon>
        <taxon>Nitrobacteraceae</taxon>
        <taxon>Bradyrhizobium</taxon>
    </lineage>
</organism>
<dbReference type="RefSeq" id="WP_166214433.1">
    <property type="nucleotide sequence ID" value="NZ_CP088285.1"/>
</dbReference>
<sequence length="91" mass="9249">MIVCSCNVLSDHDVRNAVSAGGPVTRNAKQVYGCLGCSAECGRCARTIKAIIDEALGPCAKACCAGCPHAGHPHAANEDDAESTEFALAAC</sequence>
<dbReference type="InterPro" id="IPR007419">
    <property type="entry name" value="BFD-like_2Fe2S-bd_dom"/>
</dbReference>
<keyword evidence="4" id="KW-0249">Electron transport</keyword>
<evidence type="ECO:0000256" key="5">
    <source>
        <dbReference type="ARBA" id="ARBA00023004"/>
    </source>
</evidence>
<name>A0A974A4L1_9BRAD</name>
<reference evidence="10" key="1">
    <citation type="submission" date="2020-06" db="EMBL/GenBank/DDBJ databases">
        <title>Whole Genome Sequence of Bradyrhizobium sp. Strain 1S1.</title>
        <authorList>
            <person name="Bromfield E.S.P."/>
            <person name="Cloutier S."/>
        </authorList>
    </citation>
    <scope>NUCLEOTIDE SEQUENCE [LARGE SCALE GENOMIC DNA]</scope>
    <source>
        <strain evidence="10">1S1</strain>
    </source>
</reference>
<keyword evidence="2" id="KW-0001">2Fe-2S</keyword>
<dbReference type="EMBL" id="JAAOLE020000001">
    <property type="protein sequence ID" value="NVI48405.1"/>
    <property type="molecule type" value="Genomic_DNA"/>
</dbReference>
<dbReference type="EMBL" id="CP147711">
    <property type="protein sequence ID" value="WXC78386.1"/>
    <property type="molecule type" value="Genomic_DNA"/>
</dbReference>
<dbReference type="GO" id="GO:0051537">
    <property type="term" value="F:2 iron, 2 sulfur cluster binding"/>
    <property type="evidence" value="ECO:0007669"/>
    <property type="project" value="UniProtKB-KW"/>
</dbReference>
<dbReference type="Pfam" id="PF04324">
    <property type="entry name" value="Fer2_BFD"/>
    <property type="match status" value="1"/>
</dbReference>
<dbReference type="GO" id="GO:0046872">
    <property type="term" value="F:metal ion binding"/>
    <property type="evidence" value="ECO:0007669"/>
    <property type="project" value="UniProtKB-KW"/>
</dbReference>
<evidence type="ECO:0000313" key="11">
    <source>
        <dbReference type="EMBL" id="WXC78386.1"/>
    </source>
</evidence>
<evidence type="ECO:0000259" key="9">
    <source>
        <dbReference type="Pfam" id="PF04324"/>
    </source>
</evidence>
<keyword evidence="6" id="KW-0411">Iron-sulfur</keyword>
<reference evidence="11" key="2">
    <citation type="journal article" date="2021" name="Int. J. Syst. Evol. Microbiol.">
        <title>Bradyrhizobium septentrionale sp. nov. (sv. septentrionale) and Bradyrhizobium quebecense sp. nov. (sv. septentrionale) associated with legumes native to Canada possess rearranged symbiosis genes and numerous insertion sequences.</title>
        <authorList>
            <person name="Bromfield E.S.P."/>
            <person name="Cloutier S."/>
        </authorList>
    </citation>
    <scope>NUCLEOTIDE SEQUENCE</scope>
    <source>
        <strain evidence="11">5S5</strain>
    </source>
</reference>
<keyword evidence="1" id="KW-0813">Transport</keyword>
<evidence type="ECO:0000313" key="12">
    <source>
        <dbReference type="Proteomes" id="UP001432046"/>
    </source>
</evidence>
<dbReference type="Proteomes" id="UP001432046">
    <property type="component" value="Chromosome"/>
</dbReference>
<dbReference type="PANTHER" id="PTHR37424:SF1">
    <property type="entry name" value="BACTERIOFERRITIN-ASSOCIATED FERREDOXIN"/>
    <property type="match status" value="1"/>
</dbReference>
<comment type="similarity">
    <text evidence="8">Belongs to the Bfd family.</text>
</comment>
<evidence type="ECO:0000256" key="7">
    <source>
        <dbReference type="ARBA" id="ARBA00039386"/>
    </source>
</evidence>
<gene>
    <name evidence="10" type="ORF">HAP48_037240</name>
    <name evidence="11" type="ORF">WDK88_34105</name>
</gene>
<evidence type="ECO:0000256" key="3">
    <source>
        <dbReference type="ARBA" id="ARBA00022723"/>
    </source>
</evidence>
<dbReference type="AlphaFoldDB" id="A0A974A4L1"/>
<accession>A0A974A4L1</accession>
<protein>
    <recommendedName>
        <fullName evidence="7">Bacterioferritin-associated ferredoxin</fullName>
    </recommendedName>
</protein>
<evidence type="ECO:0000256" key="8">
    <source>
        <dbReference type="ARBA" id="ARBA00046332"/>
    </source>
</evidence>
<evidence type="ECO:0000256" key="1">
    <source>
        <dbReference type="ARBA" id="ARBA00022448"/>
    </source>
</evidence>
<keyword evidence="3" id="KW-0479">Metal-binding</keyword>
<evidence type="ECO:0000256" key="2">
    <source>
        <dbReference type="ARBA" id="ARBA00022714"/>
    </source>
</evidence>